<dbReference type="PANTHER" id="PTHR47150:SF5">
    <property type="entry name" value="OS07G0546750 PROTEIN"/>
    <property type="match status" value="1"/>
</dbReference>
<accession>A0ABD3Q412</accession>
<keyword evidence="1" id="KW-0472">Membrane</keyword>
<dbReference type="AlphaFoldDB" id="A0ABD3Q412"/>
<dbReference type="PANTHER" id="PTHR47150">
    <property type="entry name" value="OS12G0169200 PROTEIN"/>
    <property type="match status" value="1"/>
</dbReference>
<gene>
    <name evidence="2" type="ORF">ACHAWO_006470</name>
</gene>
<organism evidence="2 3">
    <name type="scientific">Cyclotella atomus</name>
    <dbReference type="NCBI Taxonomy" id="382360"/>
    <lineage>
        <taxon>Eukaryota</taxon>
        <taxon>Sar</taxon>
        <taxon>Stramenopiles</taxon>
        <taxon>Ochrophyta</taxon>
        <taxon>Bacillariophyta</taxon>
        <taxon>Coscinodiscophyceae</taxon>
        <taxon>Thalassiosirophycidae</taxon>
        <taxon>Stephanodiscales</taxon>
        <taxon>Stephanodiscaceae</taxon>
        <taxon>Cyclotella</taxon>
    </lineage>
</organism>
<keyword evidence="1" id="KW-1133">Transmembrane helix</keyword>
<evidence type="ECO:0000256" key="1">
    <source>
        <dbReference type="SAM" id="Phobius"/>
    </source>
</evidence>
<feature type="transmembrane region" description="Helical" evidence="1">
    <location>
        <begin position="6"/>
        <end position="30"/>
    </location>
</feature>
<evidence type="ECO:0008006" key="4">
    <source>
        <dbReference type="Google" id="ProtNLM"/>
    </source>
</evidence>
<dbReference type="EMBL" id="JALLPJ020000365">
    <property type="protein sequence ID" value="KAL3794226.1"/>
    <property type="molecule type" value="Genomic_DNA"/>
</dbReference>
<dbReference type="InterPro" id="IPR006912">
    <property type="entry name" value="Harbinger_derived_prot"/>
</dbReference>
<evidence type="ECO:0000313" key="2">
    <source>
        <dbReference type="EMBL" id="KAL3794226.1"/>
    </source>
</evidence>
<protein>
    <recommendedName>
        <fullName evidence="4">DDE Tnp4 domain-containing protein</fullName>
    </recommendedName>
</protein>
<sequence>MGGTDNIVNAITIMQAAIIRAVLVLLLLLLKGSPISQSSLQMTLMKNTRRTQMVKYNRVRALKALRDPVFNDRQFERVFCIKRYMVDGLLGKLVNHNSFWTSTVDACGQKSIDPYVKFLAAQKMICYDVPVSRERPNNICGSVLRVLQEAARKATDRAFGVWKRKFLSVGNYIRLHYRNDIFFLVKATIVMHNMMVEARCENGELESEFYYEYSDCIDDTASANENTDTGNMQQVPVSYDSNNGCANVDKYAMAHWHWESLYSVEGAIKLHDEQSLEMMEHLTPQPYFMRDMILWRFDIHISLV</sequence>
<name>A0ABD3Q412_9STRA</name>
<reference evidence="2 3" key="1">
    <citation type="submission" date="2024-10" db="EMBL/GenBank/DDBJ databases">
        <title>Updated reference genomes for cyclostephanoid diatoms.</title>
        <authorList>
            <person name="Roberts W.R."/>
            <person name="Alverson A.J."/>
        </authorList>
    </citation>
    <scope>NUCLEOTIDE SEQUENCE [LARGE SCALE GENOMIC DNA]</scope>
    <source>
        <strain evidence="2 3">AJA010-31</strain>
    </source>
</reference>
<keyword evidence="1" id="KW-0812">Transmembrane</keyword>
<evidence type="ECO:0000313" key="3">
    <source>
        <dbReference type="Proteomes" id="UP001530400"/>
    </source>
</evidence>
<keyword evidence="3" id="KW-1185">Reference proteome</keyword>
<dbReference type="Proteomes" id="UP001530400">
    <property type="component" value="Unassembled WGS sequence"/>
</dbReference>
<dbReference type="Pfam" id="PF04827">
    <property type="entry name" value="Plant_tran"/>
    <property type="match status" value="1"/>
</dbReference>
<proteinExistence type="predicted"/>
<comment type="caution">
    <text evidence="2">The sequence shown here is derived from an EMBL/GenBank/DDBJ whole genome shotgun (WGS) entry which is preliminary data.</text>
</comment>